<dbReference type="AlphaFoldDB" id="A0A915KDX2"/>
<protein>
    <submittedName>
        <fullName evidence="2">Uncharacterized protein</fullName>
    </submittedName>
</protein>
<evidence type="ECO:0000313" key="2">
    <source>
        <dbReference type="WBParaSite" id="nRc.2.0.1.t36907-RA"/>
    </source>
</evidence>
<proteinExistence type="predicted"/>
<dbReference type="WBParaSite" id="nRc.2.0.1.t36907-RA">
    <property type="protein sequence ID" value="nRc.2.0.1.t36907-RA"/>
    <property type="gene ID" value="nRc.2.0.1.g36907"/>
</dbReference>
<reference evidence="2" key="1">
    <citation type="submission" date="2022-11" db="UniProtKB">
        <authorList>
            <consortium name="WormBaseParasite"/>
        </authorList>
    </citation>
    <scope>IDENTIFICATION</scope>
</reference>
<keyword evidence="1" id="KW-1185">Reference proteome</keyword>
<evidence type="ECO:0000313" key="1">
    <source>
        <dbReference type="Proteomes" id="UP000887565"/>
    </source>
</evidence>
<sequence>MNGDALFIENSRFRVVDGPYELRDVLDNGSLFGLVQFCCPEFLEPNNRMFFVYIRTNSASAGLKRKHVHKKATRLCCGPKPLTLESTDSVDSMPDFIDASISLKSLAQFNQKFASQKCTNKFPRGKLSSDQLNGCNILLEVSLTLFCVSRSTPNDNMFREIFLSNEAYHNRLITSLHEPLHLLFPNATRFQLLVIDILFYAMRNLNSQKKALKFDEEKFHEFLAVIRSTMLECAPVFLDRTNSAGCIVIYFALLQKMCQKLNKIIDLSSFTKALQKFGSLMSQKPGNNLNNELSERYRLNGRPFDLELFDFPHKALVWSSRMQKSSSYAGITSQGGTSLTNFVDILEEDETCWLNFLDLEQENNDVLPPVHPFQAKSVSSRIDIGREHLYGLLDVEPLSFELFSASDNVYVEDVKTREHLPILNRGRTSPIADDIISQVGSGTVKLRNFTFRKQAFSEITPEKFEQNHEANTLENSTDLCTLLPSSNSMPATPKTTPYAMTPGPSSPFHMTPPTQTVFVQESTLQDNFEDISKANKKLSEVSSNRFASEFLAPPSPKTVILERMTSLARRFVIMDFGQPILLTDILIPQSADLDSVSIDVWFLASNANLDTENNQPKLKRLVDSDEISHKSLSVCNLRPPVLCQYLRITYVGRCGLAPCISKVSIGSFFGLTCLPPVYGDSLDSEESHATKNASIIKSLRIFAQSLLYRYDSSCERLKAMLQNRQRICDELVILSTLQLVDITSYQTTLRKTYDECMLLKIQYNFVRRAIERLLDDDMGARKGGHTLKVGDFDCYTFADCSYDKLRFLCECLFTFCIRNAFFNNLQLYVSEHYASKHENDDYIAVICAMFNDFCCNGSPK</sequence>
<dbReference type="Proteomes" id="UP000887565">
    <property type="component" value="Unplaced"/>
</dbReference>
<organism evidence="1 2">
    <name type="scientific">Romanomermis culicivorax</name>
    <name type="common">Nematode worm</name>
    <dbReference type="NCBI Taxonomy" id="13658"/>
    <lineage>
        <taxon>Eukaryota</taxon>
        <taxon>Metazoa</taxon>
        <taxon>Ecdysozoa</taxon>
        <taxon>Nematoda</taxon>
        <taxon>Enoplea</taxon>
        <taxon>Dorylaimia</taxon>
        <taxon>Mermithida</taxon>
        <taxon>Mermithoidea</taxon>
        <taxon>Mermithidae</taxon>
        <taxon>Romanomermis</taxon>
    </lineage>
</organism>
<name>A0A915KDX2_ROMCU</name>
<accession>A0A915KDX2</accession>